<evidence type="ECO:0000259" key="2">
    <source>
        <dbReference type="Pfam" id="PF05170"/>
    </source>
</evidence>
<sequence>MNYTITTEKRRKKPVLKAFGFFAVLLVLAIGLCEWMGWPFLAKPAQQWLGQALKREVHLTNPNQDEADFQLRLIGGIRLELGYVQLGAPSWSEAPYMVQGKNLTLVLNYRDLLGWGMNPENTLRIETLKADFLDAHFERLEDGRASWQIDPDKPRTETSPPPNFGLLAIKAGTIRYNDAPLDLKLNAQLALQESNAQTSALKVSAQGEYQNKKLNVELTSSGVLPWVADDAEPIPVTLDASLQGVKLSFKGHAADALKMQKLSGHFVVSGTSLATVGDALGLTLPNTPSFRTEGDLKRDEKTWKASIASATIGSSHLTGEFVYNGADHPPMLSGTLKGTSLVLADLGPTVGASTTKADDVKNTSGKVLPNQPFDLPALRAMNADVNIDIDNLDLGSEILKPLRPLRAHLLLTDGILRIADIEAKTAQGELVGMVQLDGQKELALWELDLKWKNIKLEQWLNLTRSENQTPYVTGEFKGAAQLKGQGRSTAEILASLKGQIRTEVENGTMSHLVIEAAGLDAAEALGVWFSGDKVLNISCAVADLEATEGVLRPRVFLIDTQDSALWVNGSVSMQTEALDLKVAVTPKDFSPMSLRTPLLISGSMGSPNVSLQKGPLASKVASAALLSLINPFAAILPFVDTGTPDSEQNANKTGCHDLAARAKAQKAKSE</sequence>
<dbReference type="InterPro" id="IPR052894">
    <property type="entry name" value="AsmA-related"/>
</dbReference>
<keyword evidence="1" id="KW-0812">Transmembrane</keyword>
<keyword evidence="1" id="KW-0472">Membrane</keyword>
<dbReference type="GO" id="GO:0005886">
    <property type="term" value="C:plasma membrane"/>
    <property type="evidence" value="ECO:0007669"/>
    <property type="project" value="TreeGrafter"/>
</dbReference>
<dbReference type="Proteomes" id="UP001329151">
    <property type="component" value="Chromosome"/>
</dbReference>
<proteinExistence type="predicted"/>
<keyword evidence="1" id="KW-1133">Transmembrane helix</keyword>
<name>A0AA86J172_9BURK</name>
<feature type="domain" description="AsmA" evidence="2">
    <location>
        <begin position="19"/>
        <end position="554"/>
    </location>
</feature>
<evidence type="ECO:0000313" key="3">
    <source>
        <dbReference type="EMBL" id="BET26378.1"/>
    </source>
</evidence>
<gene>
    <name evidence="3" type="ORF">RGQ30_18790</name>
</gene>
<dbReference type="RefSeq" id="WP_338284363.1">
    <property type="nucleotide sequence ID" value="NZ_AP028947.1"/>
</dbReference>
<feature type="transmembrane region" description="Helical" evidence="1">
    <location>
        <begin position="18"/>
        <end position="38"/>
    </location>
</feature>
<keyword evidence="4" id="KW-1185">Reference proteome</keyword>
<dbReference type="PANTHER" id="PTHR30441:SF9">
    <property type="entry name" value="ASMA FAMILY PROTEIN YHJG"/>
    <property type="match status" value="1"/>
</dbReference>
<dbReference type="Pfam" id="PF05170">
    <property type="entry name" value="AsmA"/>
    <property type="match status" value="1"/>
</dbReference>
<dbReference type="KEGG" id="lto:RGQ30_18790"/>
<dbReference type="GO" id="GO:0090313">
    <property type="term" value="P:regulation of protein targeting to membrane"/>
    <property type="evidence" value="ECO:0007669"/>
    <property type="project" value="TreeGrafter"/>
</dbReference>
<organism evidence="3 4">
    <name type="scientific">Limnobacter thiooxidans</name>
    <dbReference type="NCBI Taxonomy" id="131080"/>
    <lineage>
        <taxon>Bacteria</taxon>
        <taxon>Pseudomonadati</taxon>
        <taxon>Pseudomonadota</taxon>
        <taxon>Betaproteobacteria</taxon>
        <taxon>Burkholderiales</taxon>
        <taxon>Burkholderiaceae</taxon>
        <taxon>Limnobacter</taxon>
    </lineage>
</organism>
<reference evidence="3 4" key="1">
    <citation type="submission" date="2023-10" db="EMBL/GenBank/DDBJ databases">
        <title>Complete Genome Sequence of Limnobacter thiooxidans CS-K2T, Isolated from freshwater lake sediments in Bavaria, Germany.</title>
        <authorList>
            <person name="Naruki M."/>
            <person name="Watanabe A."/>
            <person name="Warashina T."/>
            <person name="Morita T."/>
            <person name="Arakawa K."/>
        </authorList>
    </citation>
    <scope>NUCLEOTIDE SEQUENCE [LARGE SCALE GENOMIC DNA]</scope>
    <source>
        <strain evidence="3 4">CS-K2</strain>
    </source>
</reference>
<dbReference type="EMBL" id="AP028947">
    <property type="protein sequence ID" value="BET26378.1"/>
    <property type="molecule type" value="Genomic_DNA"/>
</dbReference>
<evidence type="ECO:0000256" key="1">
    <source>
        <dbReference type="SAM" id="Phobius"/>
    </source>
</evidence>
<dbReference type="PANTHER" id="PTHR30441">
    <property type="entry name" value="DUF748 DOMAIN-CONTAINING PROTEIN"/>
    <property type="match status" value="1"/>
</dbReference>
<evidence type="ECO:0000313" key="4">
    <source>
        <dbReference type="Proteomes" id="UP001329151"/>
    </source>
</evidence>
<protein>
    <submittedName>
        <fullName evidence="3">AsmA family protein</fullName>
    </submittedName>
</protein>
<dbReference type="AlphaFoldDB" id="A0AA86J172"/>
<accession>A0AA86J172</accession>
<dbReference type="InterPro" id="IPR007844">
    <property type="entry name" value="AsmA"/>
</dbReference>